<gene>
    <name evidence="10" type="ORF">FA13DRAFT_1789364</name>
</gene>
<dbReference type="Proteomes" id="UP000298030">
    <property type="component" value="Unassembled WGS sequence"/>
</dbReference>
<keyword evidence="7" id="KW-0131">Cell cycle</keyword>
<comment type="similarity">
    <text evidence="2">Belongs to the CND3 (condensin subunit 3) family.</text>
</comment>
<evidence type="ECO:0000256" key="1">
    <source>
        <dbReference type="ARBA" id="ARBA00004286"/>
    </source>
</evidence>
<keyword evidence="5" id="KW-0498">Mitosis</keyword>
<comment type="subcellular location">
    <subcellularLocation>
        <location evidence="1">Chromosome</location>
    </subcellularLocation>
</comment>
<dbReference type="GO" id="GO:0051301">
    <property type="term" value="P:cell division"/>
    <property type="evidence" value="ECO:0007669"/>
    <property type="project" value="UniProtKB-KW"/>
</dbReference>
<dbReference type="InterPro" id="IPR016024">
    <property type="entry name" value="ARM-type_fold"/>
</dbReference>
<evidence type="ECO:0000256" key="7">
    <source>
        <dbReference type="ARBA" id="ARBA00023306"/>
    </source>
</evidence>
<dbReference type="STRING" id="71717.A0A4Y7TJ69"/>
<keyword evidence="3" id="KW-0158">Chromosome</keyword>
<dbReference type="SUPFAM" id="SSF48371">
    <property type="entry name" value="ARM repeat"/>
    <property type="match status" value="1"/>
</dbReference>
<dbReference type="InterPro" id="IPR027165">
    <property type="entry name" value="CND3"/>
</dbReference>
<dbReference type="EMBL" id="QPFP01000010">
    <property type="protein sequence ID" value="TEB34216.1"/>
    <property type="molecule type" value="Genomic_DNA"/>
</dbReference>
<evidence type="ECO:0000256" key="4">
    <source>
        <dbReference type="ARBA" id="ARBA00022618"/>
    </source>
</evidence>
<dbReference type="InterPro" id="IPR025977">
    <property type="entry name" value="Cnd3_C"/>
</dbReference>
<dbReference type="PANTHER" id="PTHR14418">
    <property type="entry name" value="CONDENSIN COMPLEX SUBUNIT 3-RELATED"/>
    <property type="match status" value="1"/>
</dbReference>
<evidence type="ECO:0000256" key="2">
    <source>
        <dbReference type="ARBA" id="ARBA00006533"/>
    </source>
</evidence>
<reference evidence="10 11" key="1">
    <citation type="journal article" date="2019" name="Nat. Ecol. Evol.">
        <title>Megaphylogeny resolves global patterns of mushroom evolution.</title>
        <authorList>
            <person name="Varga T."/>
            <person name="Krizsan K."/>
            <person name="Foldi C."/>
            <person name="Dima B."/>
            <person name="Sanchez-Garcia M."/>
            <person name="Sanchez-Ramirez S."/>
            <person name="Szollosi G.J."/>
            <person name="Szarkandi J.G."/>
            <person name="Papp V."/>
            <person name="Albert L."/>
            <person name="Andreopoulos W."/>
            <person name="Angelini C."/>
            <person name="Antonin V."/>
            <person name="Barry K.W."/>
            <person name="Bougher N.L."/>
            <person name="Buchanan P."/>
            <person name="Buyck B."/>
            <person name="Bense V."/>
            <person name="Catcheside P."/>
            <person name="Chovatia M."/>
            <person name="Cooper J."/>
            <person name="Damon W."/>
            <person name="Desjardin D."/>
            <person name="Finy P."/>
            <person name="Geml J."/>
            <person name="Haridas S."/>
            <person name="Hughes K."/>
            <person name="Justo A."/>
            <person name="Karasinski D."/>
            <person name="Kautmanova I."/>
            <person name="Kiss B."/>
            <person name="Kocsube S."/>
            <person name="Kotiranta H."/>
            <person name="LaButti K.M."/>
            <person name="Lechner B.E."/>
            <person name="Liimatainen K."/>
            <person name="Lipzen A."/>
            <person name="Lukacs Z."/>
            <person name="Mihaltcheva S."/>
            <person name="Morgado L.N."/>
            <person name="Niskanen T."/>
            <person name="Noordeloos M.E."/>
            <person name="Ohm R.A."/>
            <person name="Ortiz-Santana B."/>
            <person name="Ovrebo C."/>
            <person name="Racz N."/>
            <person name="Riley R."/>
            <person name="Savchenko A."/>
            <person name="Shiryaev A."/>
            <person name="Soop K."/>
            <person name="Spirin V."/>
            <person name="Szebenyi C."/>
            <person name="Tomsovsky M."/>
            <person name="Tulloss R.E."/>
            <person name="Uehling J."/>
            <person name="Grigoriev I.V."/>
            <person name="Vagvolgyi C."/>
            <person name="Papp T."/>
            <person name="Martin F.M."/>
            <person name="Miettinen O."/>
            <person name="Hibbett D.S."/>
            <person name="Nagy L.G."/>
        </authorList>
    </citation>
    <scope>NUCLEOTIDE SEQUENCE [LARGE SCALE GENOMIC DNA]</scope>
    <source>
        <strain evidence="10 11">FP101781</strain>
    </source>
</reference>
<feature type="region of interest" description="Disordered" evidence="8">
    <location>
        <begin position="948"/>
        <end position="1007"/>
    </location>
</feature>
<feature type="domain" description="Nuclear condensin complex subunit 3 C-terminal" evidence="9">
    <location>
        <begin position="566"/>
        <end position="870"/>
    </location>
</feature>
<evidence type="ECO:0000259" key="9">
    <source>
        <dbReference type="Pfam" id="PF12719"/>
    </source>
</evidence>
<evidence type="ECO:0000313" key="10">
    <source>
        <dbReference type="EMBL" id="TEB34216.1"/>
    </source>
</evidence>
<keyword evidence="4" id="KW-0132">Cell division</keyword>
<proteinExistence type="inferred from homology"/>
<sequence length="1061" mass="118978">MPTTPDSASLARIPTDVAEVFQEVQVSSNNHQRNCVKLFKIHDEAHAIRTEATTVGKERLRGGHIFQNAFLKCLCTALLQRDKKLDAYVKRVAQFTGAYFEFVNKKALERYAARVEAGDVDEMDPESVEHAEATISGFTFTAYMLREFVLKGINAGEESVRENVLHFFSKMARSLGALAPHHYDGLKNGLMEDLKRHGSDNTHPSRPAIVACLSCLSTAAQGSDAAIARTLFTFLSPNEPKGVLKAALSNIYLTSNAIPHLVKLSRHADASTRKLVYTALAKQMVEQDEEGQMKRGPTHPRNLPIDSMQRLIEAGLQDREDSVKAAATALVEAWIKVLGEECQEPGGEALRTEKGIFSLLSPFNVHLPNSQQRSKNVEILLDAIFEKRRDISHEYNFEEPGYWKHIGVEKAVFSRVLIDFLEKTDQERLQDILPLTVNIVNDIGLLFQELVELYDTCSTDDENVDDDDCDRKDAAFIEVLKVATRLDYRASASGRNQMVLITEKVLREHRLPLEVLSPCVDILLRANPQSNRKEFVSTIARAASDLRGLASQTPEDQERLEIVEGRCLKMFMFMLREVNKSCDFAQDQTFDYIFNVFIRPNTSRVHSESLMKDALECESLLAVIRRDMAPGVFHRHWMRLENGGADMAIGIRTTLHKIVFDLLLVYGPVLFRFDPKVPLQWNPIVQNLSSQLQLGDGNDPAVLSVLCHGWMKMILEDHLGDKPDLEDTIMLKLFKIWFDSTVRQLPALRHAIGEFFAGCGCMSARTQKLVGRIFVPAYREAAILRVRHGKGETDYTSAEICEKFYEWTHPQKLEAYLNKTRGNAEGVNYSAQLDLACEIVMALFERNQDDSKLKAEDKKELYKLLQRLYLPDTPNELRVGDLGLLLGRLKKYRPPTERTSKTALQKFEGQLTGQYRTQLSRLNESDHMKLGESKKYFDFVDDIISDDDSPNFRMHGSGGPVTRSRKRREVATAADSRGEATGPVPKKPRTSMSSAGSYPDSEVEEDVDADLSRLLSHGVHLSTITSSSSSSSSPAVGNVGQDSLFSDSEGEEAEVTGILAG</sequence>
<evidence type="ECO:0000256" key="3">
    <source>
        <dbReference type="ARBA" id="ARBA00022454"/>
    </source>
</evidence>
<dbReference type="GO" id="GO:0000796">
    <property type="term" value="C:condensin complex"/>
    <property type="evidence" value="ECO:0007669"/>
    <property type="project" value="InterPro"/>
</dbReference>
<keyword evidence="11" id="KW-1185">Reference proteome</keyword>
<evidence type="ECO:0000256" key="6">
    <source>
        <dbReference type="ARBA" id="ARBA00023067"/>
    </source>
</evidence>
<dbReference type="OrthoDB" id="27187at2759"/>
<dbReference type="GO" id="GO:0000793">
    <property type="term" value="C:condensed chromosome"/>
    <property type="evidence" value="ECO:0007669"/>
    <property type="project" value="TreeGrafter"/>
</dbReference>
<dbReference type="InterPro" id="IPR011989">
    <property type="entry name" value="ARM-like"/>
</dbReference>
<accession>A0A4Y7TJ69</accession>
<protein>
    <recommendedName>
        <fullName evidence="9">Nuclear condensin complex subunit 3 C-terminal domain-containing protein</fullName>
    </recommendedName>
</protein>
<dbReference type="Pfam" id="PF12719">
    <property type="entry name" value="Cnd3"/>
    <property type="match status" value="1"/>
</dbReference>
<organism evidence="10 11">
    <name type="scientific">Coprinellus micaceus</name>
    <name type="common">Glistening ink-cap mushroom</name>
    <name type="synonym">Coprinus micaceus</name>
    <dbReference type="NCBI Taxonomy" id="71717"/>
    <lineage>
        <taxon>Eukaryota</taxon>
        <taxon>Fungi</taxon>
        <taxon>Dikarya</taxon>
        <taxon>Basidiomycota</taxon>
        <taxon>Agaricomycotina</taxon>
        <taxon>Agaricomycetes</taxon>
        <taxon>Agaricomycetidae</taxon>
        <taxon>Agaricales</taxon>
        <taxon>Agaricineae</taxon>
        <taxon>Psathyrellaceae</taxon>
        <taxon>Coprinellus</taxon>
    </lineage>
</organism>
<name>A0A4Y7TJ69_COPMI</name>
<dbReference type="Gene3D" id="1.25.10.10">
    <property type="entry name" value="Leucine-rich Repeat Variant"/>
    <property type="match status" value="1"/>
</dbReference>
<evidence type="ECO:0000256" key="8">
    <source>
        <dbReference type="SAM" id="MobiDB-lite"/>
    </source>
</evidence>
<comment type="caution">
    <text evidence="10">The sequence shown here is derived from an EMBL/GenBank/DDBJ whole genome shotgun (WGS) entry which is preliminary data.</text>
</comment>
<dbReference type="GO" id="GO:0007076">
    <property type="term" value="P:mitotic chromosome condensation"/>
    <property type="evidence" value="ECO:0007669"/>
    <property type="project" value="InterPro"/>
</dbReference>
<feature type="region of interest" description="Disordered" evidence="8">
    <location>
        <begin position="1022"/>
        <end position="1061"/>
    </location>
</feature>
<evidence type="ECO:0000256" key="5">
    <source>
        <dbReference type="ARBA" id="ARBA00022776"/>
    </source>
</evidence>
<evidence type="ECO:0000313" key="11">
    <source>
        <dbReference type="Proteomes" id="UP000298030"/>
    </source>
</evidence>
<dbReference type="PANTHER" id="PTHR14418:SF5">
    <property type="entry name" value="CONDENSIN COMPLEX SUBUNIT 3"/>
    <property type="match status" value="1"/>
</dbReference>
<keyword evidence="6" id="KW-0226">DNA condensation</keyword>
<dbReference type="AlphaFoldDB" id="A0A4Y7TJ69"/>